<dbReference type="EMBL" id="JAIRAU010000005">
    <property type="protein sequence ID" value="MBZ5709365.1"/>
    <property type="molecule type" value="Genomic_DNA"/>
</dbReference>
<evidence type="ECO:0000313" key="4">
    <source>
        <dbReference type="Proteomes" id="UP001139031"/>
    </source>
</evidence>
<evidence type="ECO:0000313" key="3">
    <source>
        <dbReference type="EMBL" id="MBZ5709365.1"/>
    </source>
</evidence>
<comment type="caution">
    <text evidence="3">The sequence shown here is derived from an EMBL/GenBank/DDBJ whole genome shotgun (WGS) entry which is preliminary data.</text>
</comment>
<feature type="region of interest" description="Disordered" evidence="2">
    <location>
        <begin position="198"/>
        <end position="246"/>
    </location>
</feature>
<feature type="region of interest" description="Disordered" evidence="2">
    <location>
        <begin position="113"/>
        <end position="160"/>
    </location>
</feature>
<proteinExistence type="predicted"/>
<protein>
    <submittedName>
        <fullName evidence="3">Uncharacterized protein</fullName>
    </submittedName>
</protein>
<feature type="compositionally biased region" description="Pro residues" evidence="2">
    <location>
        <begin position="123"/>
        <end position="143"/>
    </location>
</feature>
<organism evidence="3 4">
    <name type="scientific">Nannocystis pusilla</name>
    <dbReference type="NCBI Taxonomy" id="889268"/>
    <lineage>
        <taxon>Bacteria</taxon>
        <taxon>Pseudomonadati</taxon>
        <taxon>Myxococcota</taxon>
        <taxon>Polyangia</taxon>
        <taxon>Nannocystales</taxon>
        <taxon>Nannocystaceae</taxon>
        <taxon>Nannocystis</taxon>
    </lineage>
</organism>
<feature type="compositionally biased region" description="Low complexity" evidence="2">
    <location>
        <begin position="204"/>
        <end position="241"/>
    </location>
</feature>
<dbReference type="Proteomes" id="UP001139031">
    <property type="component" value="Unassembled WGS sequence"/>
</dbReference>
<feature type="compositionally biased region" description="Low complexity" evidence="2">
    <location>
        <begin position="144"/>
        <end position="160"/>
    </location>
</feature>
<evidence type="ECO:0000256" key="1">
    <source>
        <dbReference type="SAM" id="Coils"/>
    </source>
</evidence>
<accession>A0ABS7TMB9</accession>
<name>A0ABS7TMB9_9BACT</name>
<evidence type="ECO:0000256" key="2">
    <source>
        <dbReference type="SAM" id="MobiDB-lite"/>
    </source>
</evidence>
<dbReference type="RefSeq" id="WP_224191138.1">
    <property type="nucleotide sequence ID" value="NZ_JAIRAU010000005.1"/>
</dbReference>
<sequence>MRIFDGVELKPALSPTMQGAISWALLIANTLIEAGKSRDERLASEAGKTRPTTLDQVMQQSGLRIPGIEEALEQLMGGTEEAKQAAELLVNNPDPAVLLQKFAEHFGLKITTEAELTSSPAPSTAPPAVSPTRPPAASTPPAPRMATQPTAPTMTAPALTEPPQFRADFTRKASEAAANTTDASALRPPQFRADFTREAREAAKATASASPPTSAPRSPEPAKATASASPPTSAPRSPEPAVSRPSLIEMVEHQLAALRRRMVAHQAEIDERLARAEFELDALRERLRELLAARRPLPLRAVPPQTMEPVPSPVQAAIDAPTVEEPPVAPAHTNMPERLPAAEGAVERIEDVAEPLLLAATEDEVASAVELVGAFGDENEAQHRQSAARLTRVEHELHVMRVLVARTDAGGEDTDGEAQPEGADAVHG</sequence>
<reference evidence="3" key="1">
    <citation type="submission" date="2021-08" db="EMBL/GenBank/DDBJ databases">
        <authorList>
            <person name="Stevens D.C."/>
        </authorList>
    </citation>
    <scope>NUCLEOTIDE SEQUENCE</scope>
    <source>
        <strain evidence="3">DSM 53165</strain>
    </source>
</reference>
<feature type="region of interest" description="Disordered" evidence="2">
    <location>
        <begin position="407"/>
        <end position="428"/>
    </location>
</feature>
<feature type="coiled-coil region" evidence="1">
    <location>
        <begin position="248"/>
        <end position="293"/>
    </location>
</feature>
<keyword evidence="4" id="KW-1185">Reference proteome</keyword>
<keyword evidence="1" id="KW-0175">Coiled coil</keyword>
<gene>
    <name evidence="3" type="ORF">K7C98_08845</name>
</gene>